<evidence type="ECO:0000313" key="4">
    <source>
        <dbReference type="Proteomes" id="UP000773614"/>
    </source>
</evidence>
<dbReference type="EMBL" id="SPKJ01000016">
    <property type="protein sequence ID" value="MYZ47552.1"/>
    <property type="molecule type" value="Genomic_DNA"/>
</dbReference>
<dbReference type="InterPro" id="IPR042100">
    <property type="entry name" value="Bug_dom1"/>
</dbReference>
<name>A0A964T421_9HYPH</name>
<reference evidence="3" key="1">
    <citation type="submission" date="2019-03" db="EMBL/GenBank/DDBJ databases">
        <title>Afifella sp. nov., isolated from activated sludge.</title>
        <authorList>
            <person name="Li Q."/>
            <person name="Liu Y."/>
        </authorList>
    </citation>
    <scope>NUCLEOTIDE SEQUENCE</scope>
    <source>
        <strain evidence="3">L72</strain>
    </source>
</reference>
<feature type="signal peptide" evidence="2">
    <location>
        <begin position="1"/>
        <end position="22"/>
    </location>
</feature>
<proteinExistence type="inferred from homology"/>
<dbReference type="PANTHER" id="PTHR42928">
    <property type="entry name" value="TRICARBOXYLATE-BINDING PROTEIN"/>
    <property type="match status" value="1"/>
</dbReference>
<dbReference type="OrthoDB" id="7817633at2"/>
<evidence type="ECO:0000256" key="1">
    <source>
        <dbReference type="ARBA" id="ARBA00006987"/>
    </source>
</evidence>
<protein>
    <recommendedName>
        <fullName evidence="5">Tripartite-type tricarboxylate transporter receptor subunit TctC</fullName>
    </recommendedName>
</protein>
<keyword evidence="2" id="KW-0732">Signal</keyword>
<dbReference type="Gene3D" id="3.40.190.10">
    <property type="entry name" value="Periplasmic binding protein-like II"/>
    <property type="match status" value="1"/>
</dbReference>
<dbReference type="AlphaFoldDB" id="A0A964T421"/>
<evidence type="ECO:0008006" key="5">
    <source>
        <dbReference type="Google" id="ProtNLM"/>
    </source>
</evidence>
<dbReference type="SUPFAM" id="SSF53850">
    <property type="entry name" value="Periplasmic binding protein-like II"/>
    <property type="match status" value="1"/>
</dbReference>
<accession>A0A964T421</accession>
<dbReference type="InterPro" id="IPR005064">
    <property type="entry name" value="BUG"/>
</dbReference>
<keyword evidence="4" id="KW-1185">Reference proteome</keyword>
<dbReference type="Proteomes" id="UP000773614">
    <property type="component" value="Unassembled WGS sequence"/>
</dbReference>
<evidence type="ECO:0000256" key="2">
    <source>
        <dbReference type="SAM" id="SignalP"/>
    </source>
</evidence>
<dbReference type="Gene3D" id="3.40.190.150">
    <property type="entry name" value="Bordetella uptake gene, domain 1"/>
    <property type="match status" value="1"/>
</dbReference>
<evidence type="ECO:0000313" key="3">
    <source>
        <dbReference type="EMBL" id="MYZ47552.1"/>
    </source>
</evidence>
<dbReference type="RefSeq" id="WP_161139895.1">
    <property type="nucleotide sequence ID" value="NZ_SPKJ01000016.1"/>
</dbReference>
<comment type="similarity">
    <text evidence="1">Belongs to the UPF0065 (bug) family.</text>
</comment>
<feature type="chain" id="PRO_5037768330" description="Tripartite-type tricarboxylate transporter receptor subunit TctC" evidence="2">
    <location>
        <begin position="23"/>
        <end position="341"/>
    </location>
</feature>
<organism evidence="3 4">
    <name type="scientific">Propylenella binzhouense</name>
    <dbReference type="NCBI Taxonomy" id="2555902"/>
    <lineage>
        <taxon>Bacteria</taxon>
        <taxon>Pseudomonadati</taxon>
        <taxon>Pseudomonadota</taxon>
        <taxon>Alphaproteobacteria</taxon>
        <taxon>Hyphomicrobiales</taxon>
        <taxon>Propylenellaceae</taxon>
        <taxon>Propylenella</taxon>
    </lineage>
</organism>
<sequence>MNKIWKGILCGAALLAAGATSASGQGIEDFYKGRDLTVLIGYAPGGGYDAYARLLSQFMGAHLPGGPTLVPQNMPGAGSLKSATYLFGVAPKDGSVMGTFAQQLAVAPLLGDAPFDARQFTWIGSVAGEVSVCAYSTASPVKSWEDMKTIPHKVGGEGRGSDVDALSLTLKNLFGAKLEVITGYPGTTDMMLAVERGEIDGVCGISYGSLKSRFANLLDEGKVHVILQAGLKGAPDLTVPNAADLAETTEEKQIIRFILAPNVMGRPYAAPPGIPAERAEALRTAFDATMKDPDFLAKAASLRLEVSPVTGAEIAGLLEEIYATPKAVIEKAAEVSGAKEG</sequence>
<comment type="caution">
    <text evidence="3">The sequence shown here is derived from an EMBL/GenBank/DDBJ whole genome shotgun (WGS) entry which is preliminary data.</text>
</comment>
<dbReference type="PANTHER" id="PTHR42928:SF5">
    <property type="entry name" value="BLR1237 PROTEIN"/>
    <property type="match status" value="1"/>
</dbReference>
<gene>
    <name evidence="3" type="ORF">E4O86_07485</name>
</gene>